<keyword evidence="5" id="KW-0804">Transcription</keyword>
<evidence type="ECO:0000256" key="3">
    <source>
        <dbReference type="ARBA" id="ARBA00023054"/>
    </source>
</evidence>
<dbReference type="Pfam" id="PF02042">
    <property type="entry name" value="RWP-RK"/>
    <property type="match status" value="1"/>
</dbReference>
<dbReference type="PROSITE" id="PS51519">
    <property type="entry name" value="RWP_RK"/>
    <property type="match status" value="1"/>
</dbReference>
<dbReference type="PANTHER" id="PTHR46373">
    <property type="entry name" value="PROTEIN RKD4"/>
    <property type="match status" value="1"/>
</dbReference>
<dbReference type="EMBL" id="JAHRHJ020000004">
    <property type="protein sequence ID" value="KAH9318153.1"/>
    <property type="molecule type" value="Genomic_DNA"/>
</dbReference>
<protein>
    <recommendedName>
        <fullName evidence="7">RWP-RK domain-containing protein</fullName>
    </recommendedName>
</protein>
<comment type="caution">
    <text evidence="8">The sequence shown here is derived from an EMBL/GenBank/DDBJ whole genome shotgun (WGS) entry which is preliminary data.</text>
</comment>
<organism evidence="8 9">
    <name type="scientific">Taxus chinensis</name>
    <name type="common">Chinese yew</name>
    <name type="synonym">Taxus wallichiana var. chinensis</name>
    <dbReference type="NCBI Taxonomy" id="29808"/>
    <lineage>
        <taxon>Eukaryota</taxon>
        <taxon>Viridiplantae</taxon>
        <taxon>Streptophyta</taxon>
        <taxon>Embryophyta</taxon>
        <taxon>Tracheophyta</taxon>
        <taxon>Spermatophyta</taxon>
        <taxon>Pinopsida</taxon>
        <taxon>Pinidae</taxon>
        <taxon>Conifers II</taxon>
        <taxon>Cupressales</taxon>
        <taxon>Taxaceae</taxon>
        <taxon>Taxus</taxon>
    </lineage>
</organism>
<dbReference type="PANTHER" id="PTHR46373:SF5">
    <property type="entry name" value="RWP-RK DOMAIN PROTEIN"/>
    <property type="match status" value="1"/>
</dbReference>
<evidence type="ECO:0000259" key="7">
    <source>
        <dbReference type="PROSITE" id="PS51519"/>
    </source>
</evidence>
<evidence type="ECO:0000256" key="6">
    <source>
        <dbReference type="ARBA" id="ARBA00023242"/>
    </source>
</evidence>
<dbReference type="InterPro" id="IPR003035">
    <property type="entry name" value="RWP-RK_dom"/>
</dbReference>
<accession>A0AA38LB35</accession>
<keyword evidence="3" id="KW-0175">Coiled coil</keyword>
<gene>
    <name evidence="8" type="ORF">KI387_019922</name>
</gene>
<evidence type="ECO:0000313" key="9">
    <source>
        <dbReference type="Proteomes" id="UP000824469"/>
    </source>
</evidence>
<evidence type="ECO:0000256" key="4">
    <source>
        <dbReference type="ARBA" id="ARBA00023125"/>
    </source>
</evidence>
<dbReference type="InterPro" id="IPR044607">
    <property type="entry name" value="RKD-like"/>
</dbReference>
<dbReference type="Proteomes" id="UP000824469">
    <property type="component" value="Unassembled WGS sequence"/>
</dbReference>
<dbReference type="AlphaFoldDB" id="A0AA38LB35"/>
<dbReference type="GO" id="GO:0003677">
    <property type="term" value="F:DNA binding"/>
    <property type="evidence" value="ECO:0007669"/>
    <property type="project" value="UniProtKB-KW"/>
</dbReference>
<evidence type="ECO:0000256" key="2">
    <source>
        <dbReference type="ARBA" id="ARBA00023015"/>
    </source>
</evidence>
<name>A0AA38LB35_TAXCH</name>
<keyword evidence="9" id="KW-1185">Reference proteome</keyword>
<evidence type="ECO:0000313" key="8">
    <source>
        <dbReference type="EMBL" id="KAH9318153.1"/>
    </source>
</evidence>
<keyword evidence="2" id="KW-0805">Transcription regulation</keyword>
<evidence type="ECO:0000256" key="1">
    <source>
        <dbReference type="ARBA" id="ARBA00004049"/>
    </source>
</evidence>
<sequence>IQDTKLEIHGRNGQFYHAVMHTRCSMSGIPSNVEPQFVEFAMVNTDYVKQFLFQYSLLRRREGFILHHDSLYPYPDPICGMKDGMDMYFNQQYASSFYNQQPYLNPYELASGKVLSFGILQFNGIRGILLPRFIKVAPNTGFMPGQPLTGQFWMDSGYASHGVDQTGITNPPVKPSKSNVALQRERTGKLKISDLAAYFHLPINVAAKELAICPTVLKKICRRNGMRRWPHRKIKSIERIIMTLEQTIAEGNGEGVESIRSEITMLKNERAQLCAGLVGEKK</sequence>
<keyword evidence="6" id="KW-0539">Nucleus</keyword>
<reference evidence="8 9" key="1">
    <citation type="journal article" date="2021" name="Nat. Plants">
        <title>The Taxus genome provides insights into paclitaxel biosynthesis.</title>
        <authorList>
            <person name="Xiong X."/>
            <person name="Gou J."/>
            <person name="Liao Q."/>
            <person name="Li Y."/>
            <person name="Zhou Q."/>
            <person name="Bi G."/>
            <person name="Li C."/>
            <person name="Du R."/>
            <person name="Wang X."/>
            <person name="Sun T."/>
            <person name="Guo L."/>
            <person name="Liang H."/>
            <person name="Lu P."/>
            <person name="Wu Y."/>
            <person name="Zhang Z."/>
            <person name="Ro D.K."/>
            <person name="Shang Y."/>
            <person name="Huang S."/>
            <person name="Yan J."/>
        </authorList>
    </citation>
    <scope>NUCLEOTIDE SEQUENCE [LARGE SCALE GENOMIC DNA]</scope>
    <source>
        <strain evidence="8">Ta-2019</strain>
    </source>
</reference>
<feature type="non-terminal residue" evidence="8">
    <location>
        <position position="282"/>
    </location>
</feature>
<feature type="domain" description="RWP-RK" evidence="7">
    <location>
        <begin position="177"/>
        <end position="257"/>
    </location>
</feature>
<evidence type="ECO:0000256" key="5">
    <source>
        <dbReference type="ARBA" id="ARBA00023163"/>
    </source>
</evidence>
<dbReference type="GO" id="GO:0003700">
    <property type="term" value="F:DNA-binding transcription factor activity"/>
    <property type="evidence" value="ECO:0007669"/>
    <property type="project" value="InterPro"/>
</dbReference>
<proteinExistence type="predicted"/>
<keyword evidence="4" id="KW-0238">DNA-binding</keyword>
<comment type="function">
    <text evidence="1">Putative transcription factor.</text>
</comment>